<protein>
    <submittedName>
        <fullName evidence="2">Uncharacterized protein</fullName>
    </submittedName>
</protein>
<keyword evidence="3" id="KW-1185">Reference proteome</keyword>
<evidence type="ECO:0000313" key="2">
    <source>
        <dbReference type="EMBL" id="QTA78009.1"/>
    </source>
</evidence>
<evidence type="ECO:0000313" key="3">
    <source>
        <dbReference type="Proteomes" id="UP000663720"/>
    </source>
</evidence>
<accession>A0A975B3B2</accession>
<keyword evidence="1" id="KW-0812">Transmembrane</keyword>
<dbReference type="AlphaFoldDB" id="A0A975B3B2"/>
<dbReference type="EMBL" id="CP061799">
    <property type="protein sequence ID" value="QTA78009.1"/>
    <property type="molecule type" value="Genomic_DNA"/>
</dbReference>
<gene>
    <name evidence="2" type="ORF">dnl_02150</name>
</gene>
<reference evidence="2" key="1">
    <citation type="journal article" date="2021" name="Microb. Physiol.">
        <title>Proteogenomic Insights into the Physiology of Marine, Sulfate-Reducing, Filamentous Desulfonema limicola and Desulfonema magnum.</title>
        <authorList>
            <person name="Schnaars V."/>
            <person name="Wohlbrand L."/>
            <person name="Scheve S."/>
            <person name="Hinrichs C."/>
            <person name="Reinhardt R."/>
            <person name="Rabus R."/>
        </authorList>
    </citation>
    <scope>NUCLEOTIDE SEQUENCE</scope>
    <source>
        <strain evidence="2">5ac10</strain>
    </source>
</reference>
<sequence>MLIIIIPDIIVFAFIASSFFVFKFNPFDASWEKRFTYY</sequence>
<organism evidence="2 3">
    <name type="scientific">Desulfonema limicola</name>
    <dbReference type="NCBI Taxonomy" id="45656"/>
    <lineage>
        <taxon>Bacteria</taxon>
        <taxon>Pseudomonadati</taxon>
        <taxon>Thermodesulfobacteriota</taxon>
        <taxon>Desulfobacteria</taxon>
        <taxon>Desulfobacterales</taxon>
        <taxon>Desulfococcaceae</taxon>
        <taxon>Desulfonema</taxon>
    </lineage>
</organism>
<keyword evidence="1" id="KW-1133">Transmembrane helix</keyword>
<keyword evidence="1" id="KW-0472">Membrane</keyword>
<name>A0A975B3B2_9BACT</name>
<dbReference type="KEGG" id="dli:dnl_02150"/>
<proteinExistence type="predicted"/>
<dbReference type="Proteomes" id="UP000663720">
    <property type="component" value="Chromosome"/>
</dbReference>
<feature type="transmembrane region" description="Helical" evidence="1">
    <location>
        <begin position="6"/>
        <end position="24"/>
    </location>
</feature>
<evidence type="ECO:0000256" key="1">
    <source>
        <dbReference type="SAM" id="Phobius"/>
    </source>
</evidence>